<dbReference type="RefSeq" id="WP_077715363.1">
    <property type="nucleotide sequence ID" value="NZ_CP019698.1"/>
</dbReference>
<dbReference type="Pfam" id="PF01370">
    <property type="entry name" value="Epimerase"/>
    <property type="match status" value="1"/>
</dbReference>
<name>A0A1S6IZY2_9FIRM</name>
<sequence>MRVLVTGGAGFIGSHIVEALLAAQHEVFVVDHLSTGKRENLPSGVPLYELDIRDAAIGQLIKALKPQAIIHQAAQVAVPVSLRDPLFDASVNIMGTLNLLEGCRSHGVERFVFASSAAVYGNPLYLPVDEKHTLCPLSGYGISKRTIERYLELYQELCGLRWTALRYANIYGPRQDALGEGGVVAIFIDKLLSNKPPTIYGDGEQTRDFVYVKDVAAANLLALERGENQILNISTGKASTVNELYQLLRREVGSDLEPVYGPPRAGDIVHSYLANTKAAEQLHWQPQFSLEKGLRDTVEFYRKAQK</sequence>
<keyword evidence="3" id="KW-1185">Reference proteome</keyword>
<dbReference type="SUPFAM" id="SSF51735">
    <property type="entry name" value="NAD(P)-binding Rossmann-fold domains"/>
    <property type="match status" value="1"/>
</dbReference>
<dbReference type="CDD" id="cd05256">
    <property type="entry name" value="UDP_AE_SDR_e"/>
    <property type="match status" value="1"/>
</dbReference>
<organism evidence="2 3">
    <name type="scientific">Desulforamulus ferrireducens</name>
    <dbReference type="NCBI Taxonomy" id="1833852"/>
    <lineage>
        <taxon>Bacteria</taxon>
        <taxon>Bacillati</taxon>
        <taxon>Bacillota</taxon>
        <taxon>Clostridia</taxon>
        <taxon>Eubacteriales</taxon>
        <taxon>Peptococcaceae</taxon>
        <taxon>Desulforamulus</taxon>
    </lineage>
</organism>
<dbReference type="OrthoDB" id="244102at2"/>
<dbReference type="InterPro" id="IPR036291">
    <property type="entry name" value="NAD(P)-bd_dom_sf"/>
</dbReference>
<dbReference type="AlphaFoldDB" id="A0A1S6IZY2"/>
<dbReference type="Gene3D" id="3.40.50.720">
    <property type="entry name" value="NAD(P)-binding Rossmann-like Domain"/>
    <property type="match status" value="1"/>
</dbReference>
<dbReference type="Gene3D" id="3.90.25.10">
    <property type="entry name" value="UDP-galactose 4-epimerase, domain 1"/>
    <property type="match status" value="1"/>
</dbReference>
<evidence type="ECO:0000313" key="3">
    <source>
        <dbReference type="Proteomes" id="UP000189464"/>
    </source>
</evidence>
<accession>A0A1S6IZY2</accession>
<reference evidence="2 3" key="1">
    <citation type="journal article" date="2016" name="Int. J. Syst. Evol. Microbiol.">
        <title>Desulfotomaculum ferrireducens sp. nov., a moderately thermophilic sulfate-reducing and dissimilatory Fe(III)-reducing bacterium isolated from compost.</title>
        <authorList>
            <person name="Yang G."/>
            <person name="Guo J."/>
            <person name="Zhuang L."/>
            <person name="Yuan Y."/>
            <person name="Zhou S."/>
        </authorList>
    </citation>
    <scope>NUCLEOTIDE SEQUENCE [LARGE SCALE GENOMIC DNA]</scope>
    <source>
        <strain evidence="2 3">GSS09</strain>
    </source>
</reference>
<dbReference type="InterPro" id="IPR050177">
    <property type="entry name" value="Lipid_A_modif_metabolic_enz"/>
</dbReference>
<dbReference type="KEGG" id="dfg:B0537_15390"/>
<dbReference type="InterPro" id="IPR001509">
    <property type="entry name" value="Epimerase_deHydtase"/>
</dbReference>
<proteinExistence type="predicted"/>
<evidence type="ECO:0000259" key="1">
    <source>
        <dbReference type="Pfam" id="PF01370"/>
    </source>
</evidence>
<protein>
    <submittedName>
        <fullName evidence="2">UDP-glucose 4-epimerase</fullName>
    </submittedName>
</protein>
<dbReference type="EMBL" id="CP019698">
    <property type="protein sequence ID" value="AQS60329.1"/>
    <property type="molecule type" value="Genomic_DNA"/>
</dbReference>
<dbReference type="Proteomes" id="UP000189464">
    <property type="component" value="Chromosome"/>
</dbReference>
<feature type="domain" description="NAD-dependent epimerase/dehydratase" evidence="1">
    <location>
        <begin position="3"/>
        <end position="233"/>
    </location>
</feature>
<dbReference type="PANTHER" id="PTHR43245:SF13">
    <property type="entry name" value="UDP-D-APIOSE_UDP-D-XYLOSE SYNTHASE 2"/>
    <property type="match status" value="1"/>
</dbReference>
<gene>
    <name evidence="2" type="ORF">B0537_15390</name>
</gene>
<dbReference type="STRING" id="1833852.B0537_15390"/>
<evidence type="ECO:0000313" key="2">
    <source>
        <dbReference type="EMBL" id="AQS60329.1"/>
    </source>
</evidence>
<dbReference type="PANTHER" id="PTHR43245">
    <property type="entry name" value="BIFUNCTIONAL POLYMYXIN RESISTANCE PROTEIN ARNA"/>
    <property type="match status" value="1"/>
</dbReference>